<accession>A0ACB8SK08</accession>
<protein>
    <submittedName>
        <fullName evidence="1">Uncharacterized protein</fullName>
    </submittedName>
</protein>
<comment type="caution">
    <text evidence="1">The sequence shown here is derived from an EMBL/GenBank/DDBJ whole genome shotgun (WGS) entry which is preliminary data.</text>
</comment>
<gene>
    <name evidence="1" type="ORF">BV25DRAFT_1832016</name>
</gene>
<name>A0ACB8SK08_9AGAM</name>
<dbReference type="EMBL" id="MU277261">
    <property type="protein sequence ID" value="KAI0056598.1"/>
    <property type="molecule type" value="Genomic_DNA"/>
</dbReference>
<proteinExistence type="predicted"/>
<dbReference type="Proteomes" id="UP000814140">
    <property type="component" value="Unassembled WGS sequence"/>
</dbReference>
<reference evidence="1" key="2">
    <citation type="journal article" date="2022" name="New Phytol.">
        <title>Evolutionary transition to the ectomycorrhizal habit in the genomes of a hyperdiverse lineage of mushroom-forming fungi.</title>
        <authorList>
            <person name="Looney B."/>
            <person name="Miyauchi S."/>
            <person name="Morin E."/>
            <person name="Drula E."/>
            <person name="Courty P.E."/>
            <person name="Kohler A."/>
            <person name="Kuo A."/>
            <person name="LaButti K."/>
            <person name="Pangilinan J."/>
            <person name="Lipzen A."/>
            <person name="Riley R."/>
            <person name="Andreopoulos W."/>
            <person name="He G."/>
            <person name="Johnson J."/>
            <person name="Nolan M."/>
            <person name="Tritt A."/>
            <person name="Barry K.W."/>
            <person name="Grigoriev I.V."/>
            <person name="Nagy L.G."/>
            <person name="Hibbett D."/>
            <person name="Henrissat B."/>
            <person name="Matheny P.B."/>
            <person name="Labbe J."/>
            <person name="Martin F.M."/>
        </authorList>
    </citation>
    <scope>NUCLEOTIDE SEQUENCE</scope>
    <source>
        <strain evidence="1">HHB10654</strain>
    </source>
</reference>
<keyword evidence="2" id="KW-1185">Reference proteome</keyword>
<reference evidence="1" key="1">
    <citation type="submission" date="2021-03" db="EMBL/GenBank/DDBJ databases">
        <authorList>
            <consortium name="DOE Joint Genome Institute"/>
            <person name="Ahrendt S."/>
            <person name="Looney B.P."/>
            <person name="Miyauchi S."/>
            <person name="Morin E."/>
            <person name="Drula E."/>
            <person name="Courty P.E."/>
            <person name="Chicoki N."/>
            <person name="Fauchery L."/>
            <person name="Kohler A."/>
            <person name="Kuo A."/>
            <person name="Labutti K."/>
            <person name="Pangilinan J."/>
            <person name="Lipzen A."/>
            <person name="Riley R."/>
            <person name="Andreopoulos W."/>
            <person name="He G."/>
            <person name="Johnson J."/>
            <person name="Barry K.W."/>
            <person name="Grigoriev I.V."/>
            <person name="Nagy L."/>
            <person name="Hibbett D."/>
            <person name="Henrissat B."/>
            <person name="Matheny P.B."/>
            <person name="Labbe J."/>
            <person name="Martin F."/>
        </authorList>
    </citation>
    <scope>NUCLEOTIDE SEQUENCE</scope>
    <source>
        <strain evidence="1">HHB10654</strain>
    </source>
</reference>
<sequence length="132" mass="14935">MRHIPDQVVTSVTSMWIAAHATRKHILGGGPGSEHMERFEGNGAGRRHPWVTFREWMGDKILRNCTTRERDAPSQFLLALLQSTPGPIQPRPLRESVLALRRSSKEVSSMIARVSRRSEAGRQRQWRDVVGG</sequence>
<evidence type="ECO:0000313" key="1">
    <source>
        <dbReference type="EMBL" id="KAI0056598.1"/>
    </source>
</evidence>
<organism evidence="1 2">
    <name type="scientific">Artomyces pyxidatus</name>
    <dbReference type="NCBI Taxonomy" id="48021"/>
    <lineage>
        <taxon>Eukaryota</taxon>
        <taxon>Fungi</taxon>
        <taxon>Dikarya</taxon>
        <taxon>Basidiomycota</taxon>
        <taxon>Agaricomycotina</taxon>
        <taxon>Agaricomycetes</taxon>
        <taxon>Russulales</taxon>
        <taxon>Auriscalpiaceae</taxon>
        <taxon>Artomyces</taxon>
    </lineage>
</organism>
<evidence type="ECO:0000313" key="2">
    <source>
        <dbReference type="Proteomes" id="UP000814140"/>
    </source>
</evidence>